<evidence type="ECO:0000313" key="1">
    <source>
        <dbReference type="EMBL" id="EEG23784.1"/>
    </source>
</evidence>
<evidence type="ECO:0000313" key="2">
    <source>
        <dbReference type="Proteomes" id="UP000005837"/>
    </source>
</evidence>
<dbReference type="AlphaFoldDB" id="C0DW22"/>
<dbReference type="Proteomes" id="UP000005837">
    <property type="component" value="Unassembled WGS sequence"/>
</dbReference>
<gene>
    <name evidence="1" type="ORF">EIKCOROL_01568</name>
</gene>
<reference evidence="1 2" key="1">
    <citation type="submission" date="2009-01" db="EMBL/GenBank/DDBJ databases">
        <authorList>
            <person name="Fulton L."/>
            <person name="Clifton S."/>
            <person name="Chinwalla A.T."/>
            <person name="Mitreva M."/>
            <person name="Sodergren E."/>
            <person name="Weinstock G."/>
            <person name="Clifton S."/>
            <person name="Dooling D.J."/>
            <person name="Fulton B."/>
            <person name="Minx P."/>
            <person name="Pepin K.H."/>
            <person name="Johnson M."/>
            <person name="Bhonagiri V."/>
            <person name="Nash W.E."/>
            <person name="Mardis E.R."/>
            <person name="Wilson R.K."/>
        </authorList>
    </citation>
    <scope>NUCLEOTIDE SEQUENCE [LARGE SCALE GENOMIC DNA]</scope>
    <source>
        <strain evidence="1 2">ATCC 23834</strain>
    </source>
</reference>
<name>C0DW22_EIKCO</name>
<dbReference type="EMBL" id="ACEA01000029">
    <property type="protein sequence ID" value="EEG23784.1"/>
    <property type="molecule type" value="Genomic_DNA"/>
</dbReference>
<protein>
    <submittedName>
        <fullName evidence="1">Uncharacterized protein</fullName>
    </submittedName>
</protein>
<organism evidence="1 2">
    <name type="scientific">Eikenella corrodens ATCC 23834</name>
    <dbReference type="NCBI Taxonomy" id="546274"/>
    <lineage>
        <taxon>Bacteria</taxon>
        <taxon>Pseudomonadati</taxon>
        <taxon>Pseudomonadota</taxon>
        <taxon>Betaproteobacteria</taxon>
        <taxon>Neisseriales</taxon>
        <taxon>Neisseriaceae</taxon>
        <taxon>Eikenella</taxon>
    </lineage>
</organism>
<comment type="caution">
    <text evidence="1">The sequence shown here is derived from an EMBL/GenBank/DDBJ whole genome shotgun (WGS) entry which is preliminary data.</text>
</comment>
<accession>C0DW22</accession>
<sequence>MRYNPPRRAINRAECRKLGRIAAFHFSGSPLLINLILKKGTTQ</sequence>
<proteinExistence type="predicted"/>
<dbReference type="HOGENOM" id="CLU_3232947_0_0_4"/>